<evidence type="ECO:0000256" key="2">
    <source>
        <dbReference type="ARBA" id="ARBA00012980"/>
    </source>
</evidence>
<evidence type="ECO:0000313" key="14">
    <source>
        <dbReference type="EMBL" id="EFI33776.1"/>
    </source>
</evidence>
<evidence type="ECO:0000256" key="5">
    <source>
        <dbReference type="ARBA" id="ARBA00022727"/>
    </source>
</evidence>
<feature type="binding site" evidence="12">
    <location>
        <begin position="7"/>
        <end position="14"/>
    </location>
    <ligand>
        <name>ATP</name>
        <dbReference type="ChEBI" id="CHEBI:30616"/>
    </ligand>
</feature>
<dbReference type="RefSeq" id="WP_008871125.1">
    <property type="nucleotide sequence ID" value="NZ_ACJN02000003.1"/>
</dbReference>
<keyword evidence="6 12" id="KW-0547">Nucleotide-binding</keyword>
<name>D6SSW0_9BACT</name>
<dbReference type="EC" id="2.7.4.9" evidence="2 12"/>
<dbReference type="AlphaFoldDB" id="D6SSW0"/>
<accession>D6SSW0</accession>
<evidence type="ECO:0000256" key="10">
    <source>
        <dbReference type="ARBA" id="ARBA00048743"/>
    </source>
</evidence>
<reference evidence="14" key="1">
    <citation type="submission" date="2010-05" db="EMBL/GenBank/DDBJ databases">
        <title>The draft genome of Desulfonatronospira thiodismutans ASO3-1.</title>
        <authorList>
            <consortium name="US DOE Joint Genome Institute (JGI-PGF)"/>
            <person name="Lucas S."/>
            <person name="Copeland A."/>
            <person name="Lapidus A."/>
            <person name="Cheng J.-F."/>
            <person name="Bruce D."/>
            <person name="Goodwin L."/>
            <person name="Pitluck S."/>
            <person name="Chertkov O."/>
            <person name="Brettin T."/>
            <person name="Detter J.C."/>
            <person name="Han C."/>
            <person name="Land M.L."/>
            <person name="Hauser L."/>
            <person name="Kyrpides N."/>
            <person name="Mikhailova N."/>
            <person name="Muyzer G."/>
            <person name="Woyke T."/>
        </authorList>
    </citation>
    <scope>NUCLEOTIDE SEQUENCE [LARGE SCALE GENOMIC DNA]</scope>
    <source>
        <strain evidence="14">ASO3-1</strain>
    </source>
</reference>
<proteinExistence type="inferred from homology"/>
<dbReference type="SUPFAM" id="SSF52540">
    <property type="entry name" value="P-loop containing nucleoside triphosphate hydrolases"/>
    <property type="match status" value="1"/>
</dbReference>
<dbReference type="GO" id="GO:0004798">
    <property type="term" value="F:dTMP kinase activity"/>
    <property type="evidence" value="ECO:0007669"/>
    <property type="project" value="UniProtKB-UniRule"/>
</dbReference>
<dbReference type="GO" id="GO:0005524">
    <property type="term" value="F:ATP binding"/>
    <property type="evidence" value="ECO:0007669"/>
    <property type="project" value="UniProtKB-UniRule"/>
</dbReference>
<dbReference type="HAMAP" id="MF_00165">
    <property type="entry name" value="Thymidylate_kinase"/>
    <property type="match status" value="1"/>
</dbReference>
<comment type="caution">
    <text evidence="14">The sequence shown here is derived from an EMBL/GenBank/DDBJ whole genome shotgun (WGS) entry which is preliminary data.</text>
</comment>
<dbReference type="PROSITE" id="PS01331">
    <property type="entry name" value="THYMIDYLATE_KINASE"/>
    <property type="match status" value="1"/>
</dbReference>
<gene>
    <name evidence="12" type="primary">tmk</name>
    <name evidence="14" type="ORF">Dthio_PD1115</name>
</gene>
<evidence type="ECO:0000256" key="11">
    <source>
        <dbReference type="ARBA" id="ARBA00057735"/>
    </source>
</evidence>
<organism evidence="14 15">
    <name type="scientific">Desulfonatronospira thiodismutans ASO3-1</name>
    <dbReference type="NCBI Taxonomy" id="555779"/>
    <lineage>
        <taxon>Bacteria</taxon>
        <taxon>Pseudomonadati</taxon>
        <taxon>Thermodesulfobacteriota</taxon>
        <taxon>Desulfovibrionia</taxon>
        <taxon>Desulfovibrionales</taxon>
        <taxon>Desulfonatronovibrionaceae</taxon>
        <taxon>Desulfonatronospira</taxon>
    </lineage>
</organism>
<dbReference type="Gene3D" id="3.40.50.300">
    <property type="entry name" value="P-loop containing nucleotide triphosphate hydrolases"/>
    <property type="match status" value="1"/>
</dbReference>
<feature type="domain" description="Thymidylate kinase-like" evidence="13">
    <location>
        <begin position="5"/>
        <end position="198"/>
    </location>
</feature>
<dbReference type="Pfam" id="PF02223">
    <property type="entry name" value="Thymidylate_kin"/>
    <property type="match status" value="1"/>
</dbReference>
<keyword evidence="8 12" id="KW-0067">ATP-binding</keyword>
<dbReference type="GO" id="GO:0005829">
    <property type="term" value="C:cytosol"/>
    <property type="evidence" value="ECO:0007669"/>
    <property type="project" value="TreeGrafter"/>
</dbReference>
<dbReference type="CDD" id="cd01672">
    <property type="entry name" value="TMPK"/>
    <property type="match status" value="1"/>
</dbReference>
<dbReference type="eggNOG" id="COG0125">
    <property type="taxonomic scope" value="Bacteria"/>
</dbReference>
<evidence type="ECO:0000256" key="12">
    <source>
        <dbReference type="HAMAP-Rule" id="MF_00165"/>
    </source>
</evidence>
<keyword evidence="15" id="KW-1185">Reference proteome</keyword>
<dbReference type="FunFam" id="3.40.50.300:FF:000225">
    <property type="entry name" value="Thymidylate kinase"/>
    <property type="match status" value="1"/>
</dbReference>
<keyword evidence="5 12" id="KW-0545">Nucleotide biosynthesis</keyword>
<dbReference type="InterPro" id="IPR027417">
    <property type="entry name" value="P-loop_NTPase"/>
</dbReference>
<dbReference type="NCBIfam" id="TIGR00041">
    <property type="entry name" value="DTMP_kinase"/>
    <property type="match status" value="1"/>
</dbReference>
<dbReference type="Proteomes" id="UP000005496">
    <property type="component" value="Unassembled WGS sequence"/>
</dbReference>
<dbReference type="PANTHER" id="PTHR10344:SF4">
    <property type="entry name" value="UMP-CMP KINASE 2, MITOCHONDRIAL"/>
    <property type="match status" value="1"/>
</dbReference>
<dbReference type="GO" id="GO:0006233">
    <property type="term" value="P:dTDP biosynthetic process"/>
    <property type="evidence" value="ECO:0007669"/>
    <property type="project" value="InterPro"/>
</dbReference>
<sequence length="223" mass="24967">MFITFEGIEGCGKSTQTEFLRDYLEGLGYSVLVTLEPGGSRLGVELRRMLLSLESDDLTREAELFLYLADRAQHVHQVIRPALEAGRIVISDRFTHSTLAYQGYGREMGVDALQEMNIMAVDGTVPDITFLLDLPPETGLRRALGRNMEKNLTSSEGRFEAEALEFHVRVRQGYLELASRKKEKIVVLDAQALPETVFQGVVGKVNEIMKIDKKCVDNANCKV</sequence>
<dbReference type="GO" id="GO:0006227">
    <property type="term" value="P:dUDP biosynthetic process"/>
    <property type="evidence" value="ECO:0007669"/>
    <property type="project" value="TreeGrafter"/>
</dbReference>
<dbReference type="InterPro" id="IPR018094">
    <property type="entry name" value="Thymidylate_kinase"/>
</dbReference>
<protein>
    <recommendedName>
        <fullName evidence="3 12">Thymidylate kinase</fullName>
        <ecNumber evidence="2 12">2.7.4.9</ecNumber>
    </recommendedName>
    <alternativeName>
        <fullName evidence="9 12">dTMP kinase</fullName>
    </alternativeName>
</protein>
<evidence type="ECO:0000256" key="9">
    <source>
        <dbReference type="ARBA" id="ARBA00029962"/>
    </source>
</evidence>
<comment type="similarity">
    <text evidence="1 12">Belongs to the thymidylate kinase family.</text>
</comment>
<evidence type="ECO:0000256" key="6">
    <source>
        <dbReference type="ARBA" id="ARBA00022741"/>
    </source>
</evidence>
<dbReference type="InterPro" id="IPR039430">
    <property type="entry name" value="Thymidylate_kin-like_dom"/>
</dbReference>
<dbReference type="GO" id="GO:0006235">
    <property type="term" value="P:dTTP biosynthetic process"/>
    <property type="evidence" value="ECO:0007669"/>
    <property type="project" value="UniProtKB-UniRule"/>
</dbReference>
<keyword evidence="4 12" id="KW-0808">Transferase</keyword>
<evidence type="ECO:0000256" key="7">
    <source>
        <dbReference type="ARBA" id="ARBA00022777"/>
    </source>
</evidence>
<evidence type="ECO:0000256" key="8">
    <source>
        <dbReference type="ARBA" id="ARBA00022840"/>
    </source>
</evidence>
<evidence type="ECO:0000256" key="4">
    <source>
        <dbReference type="ARBA" id="ARBA00022679"/>
    </source>
</evidence>
<comment type="function">
    <text evidence="11 12">Phosphorylation of dTMP to form dTDP in both de novo and salvage pathways of dTTP synthesis.</text>
</comment>
<evidence type="ECO:0000256" key="3">
    <source>
        <dbReference type="ARBA" id="ARBA00017144"/>
    </source>
</evidence>
<comment type="catalytic activity">
    <reaction evidence="10 12">
        <text>dTMP + ATP = dTDP + ADP</text>
        <dbReference type="Rhea" id="RHEA:13517"/>
        <dbReference type="ChEBI" id="CHEBI:30616"/>
        <dbReference type="ChEBI" id="CHEBI:58369"/>
        <dbReference type="ChEBI" id="CHEBI:63528"/>
        <dbReference type="ChEBI" id="CHEBI:456216"/>
        <dbReference type="EC" id="2.7.4.9"/>
    </reaction>
</comment>
<evidence type="ECO:0000259" key="13">
    <source>
        <dbReference type="Pfam" id="PF02223"/>
    </source>
</evidence>
<evidence type="ECO:0000256" key="1">
    <source>
        <dbReference type="ARBA" id="ARBA00009776"/>
    </source>
</evidence>
<dbReference type="EMBL" id="ACJN02000003">
    <property type="protein sequence ID" value="EFI33776.1"/>
    <property type="molecule type" value="Genomic_DNA"/>
</dbReference>
<keyword evidence="7 12" id="KW-0418">Kinase</keyword>
<evidence type="ECO:0000313" key="15">
    <source>
        <dbReference type="Proteomes" id="UP000005496"/>
    </source>
</evidence>
<dbReference type="InterPro" id="IPR018095">
    <property type="entry name" value="Thymidylate_kin_CS"/>
</dbReference>
<dbReference type="OrthoDB" id="9774907at2"/>
<dbReference type="PANTHER" id="PTHR10344">
    <property type="entry name" value="THYMIDYLATE KINASE"/>
    <property type="match status" value="1"/>
</dbReference>